<evidence type="ECO:0000313" key="2">
    <source>
        <dbReference type="Proteomes" id="UP000886501"/>
    </source>
</evidence>
<gene>
    <name evidence="1" type="ORF">BDM02DRAFT_3154513</name>
</gene>
<keyword evidence="2" id="KW-1185">Reference proteome</keyword>
<accession>A0ACB6ZPS4</accession>
<evidence type="ECO:0000313" key="1">
    <source>
        <dbReference type="EMBL" id="KAF9651136.1"/>
    </source>
</evidence>
<sequence length="135" mass="14519">MSTTSTPNDSPVHIQPLHNPSQAAIPLGNNNGQMGLGTKALLAKRLAKEQNPKFVSPTDKMLTPVSQKLNAARKKHFDKGKPKPMGGLFPSEESPSQNDDNVNDDGEAAPTQDAPEINTTSNTKMVVDDDDENPF</sequence>
<reference evidence="1" key="2">
    <citation type="journal article" date="2020" name="Nat. Commun.">
        <title>Large-scale genome sequencing of mycorrhizal fungi provides insights into the early evolution of symbiotic traits.</title>
        <authorList>
            <person name="Miyauchi S."/>
            <person name="Kiss E."/>
            <person name="Kuo A."/>
            <person name="Drula E."/>
            <person name="Kohler A."/>
            <person name="Sanchez-Garcia M."/>
            <person name="Morin E."/>
            <person name="Andreopoulos B."/>
            <person name="Barry K.W."/>
            <person name="Bonito G."/>
            <person name="Buee M."/>
            <person name="Carver A."/>
            <person name="Chen C."/>
            <person name="Cichocki N."/>
            <person name="Clum A."/>
            <person name="Culley D."/>
            <person name="Crous P.W."/>
            <person name="Fauchery L."/>
            <person name="Girlanda M."/>
            <person name="Hayes R.D."/>
            <person name="Keri Z."/>
            <person name="LaButti K."/>
            <person name="Lipzen A."/>
            <person name="Lombard V."/>
            <person name="Magnuson J."/>
            <person name="Maillard F."/>
            <person name="Murat C."/>
            <person name="Nolan M."/>
            <person name="Ohm R.A."/>
            <person name="Pangilinan J."/>
            <person name="Pereira M.F."/>
            <person name="Perotto S."/>
            <person name="Peter M."/>
            <person name="Pfister S."/>
            <person name="Riley R."/>
            <person name="Sitrit Y."/>
            <person name="Stielow J.B."/>
            <person name="Szollosi G."/>
            <person name="Zifcakova L."/>
            <person name="Stursova M."/>
            <person name="Spatafora J.W."/>
            <person name="Tedersoo L."/>
            <person name="Vaario L.M."/>
            <person name="Yamada A."/>
            <person name="Yan M."/>
            <person name="Wang P."/>
            <person name="Xu J."/>
            <person name="Bruns T."/>
            <person name="Baldrian P."/>
            <person name="Vilgalys R."/>
            <person name="Dunand C."/>
            <person name="Henrissat B."/>
            <person name="Grigoriev I.V."/>
            <person name="Hibbett D."/>
            <person name="Nagy L.G."/>
            <person name="Martin F.M."/>
        </authorList>
    </citation>
    <scope>NUCLEOTIDE SEQUENCE</scope>
    <source>
        <strain evidence="1">P2</strain>
    </source>
</reference>
<dbReference type="Proteomes" id="UP000886501">
    <property type="component" value="Unassembled WGS sequence"/>
</dbReference>
<organism evidence="1 2">
    <name type="scientific">Thelephora ganbajun</name>
    <name type="common">Ganba fungus</name>
    <dbReference type="NCBI Taxonomy" id="370292"/>
    <lineage>
        <taxon>Eukaryota</taxon>
        <taxon>Fungi</taxon>
        <taxon>Dikarya</taxon>
        <taxon>Basidiomycota</taxon>
        <taxon>Agaricomycotina</taxon>
        <taxon>Agaricomycetes</taxon>
        <taxon>Thelephorales</taxon>
        <taxon>Thelephoraceae</taxon>
        <taxon>Thelephora</taxon>
    </lineage>
</organism>
<comment type="caution">
    <text evidence="1">The sequence shown here is derived from an EMBL/GenBank/DDBJ whole genome shotgun (WGS) entry which is preliminary data.</text>
</comment>
<protein>
    <submittedName>
        <fullName evidence="1">Uncharacterized protein</fullName>
    </submittedName>
</protein>
<reference evidence="1" key="1">
    <citation type="submission" date="2019-10" db="EMBL/GenBank/DDBJ databases">
        <authorList>
            <consortium name="DOE Joint Genome Institute"/>
            <person name="Kuo A."/>
            <person name="Miyauchi S."/>
            <person name="Kiss E."/>
            <person name="Drula E."/>
            <person name="Kohler A."/>
            <person name="Sanchez-Garcia M."/>
            <person name="Andreopoulos B."/>
            <person name="Barry K.W."/>
            <person name="Bonito G."/>
            <person name="Buee M."/>
            <person name="Carver A."/>
            <person name="Chen C."/>
            <person name="Cichocki N."/>
            <person name="Clum A."/>
            <person name="Culley D."/>
            <person name="Crous P.W."/>
            <person name="Fauchery L."/>
            <person name="Girlanda M."/>
            <person name="Hayes R."/>
            <person name="Keri Z."/>
            <person name="Labutti K."/>
            <person name="Lipzen A."/>
            <person name="Lombard V."/>
            <person name="Magnuson J."/>
            <person name="Maillard F."/>
            <person name="Morin E."/>
            <person name="Murat C."/>
            <person name="Nolan M."/>
            <person name="Ohm R."/>
            <person name="Pangilinan J."/>
            <person name="Pereira M."/>
            <person name="Perotto S."/>
            <person name="Peter M."/>
            <person name="Riley R."/>
            <person name="Sitrit Y."/>
            <person name="Stielow B."/>
            <person name="Szollosi G."/>
            <person name="Zifcakova L."/>
            <person name="Stursova M."/>
            <person name="Spatafora J.W."/>
            <person name="Tedersoo L."/>
            <person name="Vaario L.-M."/>
            <person name="Yamada A."/>
            <person name="Yan M."/>
            <person name="Wang P."/>
            <person name="Xu J."/>
            <person name="Bruns T."/>
            <person name="Baldrian P."/>
            <person name="Vilgalys R."/>
            <person name="Henrissat B."/>
            <person name="Grigoriev I.V."/>
            <person name="Hibbett D."/>
            <person name="Nagy L.G."/>
            <person name="Martin F.M."/>
        </authorList>
    </citation>
    <scope>NUCLEOTIDE SEQUENCE</scope>
    <source>
        <strain evidence="1">P2</strain>
    </source>
</reference>
<dbReference type="EMBL" id="MU117978">
    <property type="protein sequence ID" value="KAF9651136.1"/>
    <property type="molecule type" value="Genomic_DNA"/>
</dbReference>
<name>A0ACB6ZPS4_THEGA</name>
<proteinExistence type="predicted"/>